<keyword evidence="2" id="KW-1185">Reference proteome</keyword>
<name>A0AAV9IEU8_9RHOD</name>
<evidence type="ECO:0000313" key="1">
    <source>
        <dbReference type="EMBL" id="KAK4525726.1"/>
    </source>
</evidence>
<dbReference type="Proteomes" id="UP001300502">
    <property type="component" value="Unassembled WGS sequence"/>
</dbReference>
<evidence type="ECO:0000313" key="2">
    <source>
        <dbReference type="Proteomes" id="UP001300502"/>
    </source>
</evidence>
<accession>A0AAV9IEU8</accession>
<dbReference type="InterPro" id="IPR036322">
    <property type="entry name" value="WD40_repeat_dom_sf"/>
</dbReference>
<organism evidence="1 2">
    <name type="scientific">Galdieria yellowstonensis</name>
    <dbReference type="NCBI Taxonomy" id="3028027"/>
    <lineage>
        <taxon>Eukaryota</taxon>
        <taxon>Rhodophyta</taxon>
        <taxon>Bangiophyceae</taxon>
        <taxon>Galdieriales</taxon>
        <taxon>Galdieriaceae</taxon>
        <taxon>Galdieria</taxon>
    </lineage>
</organism>
<dbReference type="SUPFAM" id="SSF50978">
    <property type="entry name" value="WD40 repeat-like"/>
    <property type="match status" value="1"/>
</dbReference>
<comment type="caution">
    <text evidence="1">The sequence shown here is derived from an EMBL/GenBank/DDBJ whole genome shotgun (WGS) entry which is preliminary data.</text>
</comment>
<protein>
    <submittedName>
        <fullName evidence="1">Uncharacterized protein</fullName>
    </submittedName>
</protein>
<dbReference type="InterPro" id="IPR015943">
    <property type="entry name" value="WD40/YVTN_repeat-like_dom_sf"/>
</dbReference>
<gene>
    <name evidence="1" type="ORF">GAYE_SCF16G3635</name>
</gene>
<dbReference type="EMBL" id="JANCYU010000033">
    <property type="protein sequence ID" value="KAK4525726.1"/>
    <property type="molecule type" value="Genomic_DNA"/>
</dbReference>
<proteinExistence type="predicted"/>
<sequence>MLEKLFHVSILDWNSVASQSLRNHSSVIPILTRPIVLSEQSLVIFGTSTCYYTAPPLLLSSTTAFTETPDIRHELFAVSFSSDHSVLSRDTLTLEWNGYVTRAGIDDISSISRDKIVAAMEDSSLRFFQIRNNQLVGIDHISWPFHATSSSEQKTCIREMAYSKDGRLWCARNDGSLGVYHPDSGKWMMIKWSLIRDSFSSIQVVEDSNPCWITTTSDHGTFYGWDSRQATEAFHWNSHRQEMFAHRVSRNEVAIGYGDGKLSILDLRKLDDDALWHSNKECVVTWIDTQMQAIGNICAMDSSLWCCFGSPSSEIWTTLQSSVAKRQWKVTLQETGDFFYAMNGKYTQ</sequence>
<dbReference type="AlphaFoldDB" id="A0AAV9IEU8"/>
<reference evidence="1 2" key="1">
    <citation type="submission" date="2022-07" db="EMBL/GenBank/DDBJ databases">
        <title>Genome-wide signatures of adaptation to extreme environments.</title>
        <authorList>
            <person name="Cho C.H."/>
            <person name="Yoon H.S."/>
        </authorList>
    </citation>
    <scope>NUCLEOTIDE SEQUENCE [LARGE SCALE GENOMIC DNA]</scope>
    <source>
        <strain evidence="1 2">108.79 E11</strain>
    </source>
</reference>
<dbReference type="Gene3D" id="2.130.10.10">
    <property type="entry name" value="YVTN repeat-like/Quinoprotein amine dehydrogenase"/>
    <property type="match status" value="1"/>
</dbReference>